<dbReference type="KEGG" id="ery:CP97_13280"/>
<evidence type="ECO:0000313" key="2">
    <source>
        <dbReference type="EMBL" id="AKQ43464.2"/>
    </source>
</evidence>
<feature type="transmembrane region" description="Helical" evidence="1">
    <location>
        <begin position="386"/>
        <end position="408"/>
    </location>
</feature>
<dbReference type="STRING" id="1648404.CP97_13280"/>
<dbReference type="Pfam" id="PF05940">
    <property type="entry name" value="NnrS"/>
    <property type="match status" value="1"/>
</dbReference>
<protein>
    <submittedName>
        <fullName evidence="2">Short-chain dehydrogenase</fullName>
    </submittedName>
</protein>
<feature type="transmembrane region" description="Helical" evidence="1">
    <location>
        <begin position="137"/>
        <end position="157"/>
    </location>
</feature>
<keyword evidence="3" id="KW-1185">Reference proteome</keyword>
<feature type="transmembrane region" description="Helical" evidence="1">
    <location>
        <begin position="74"/>
        <end position="93"/>
    </location>
</feature>
<evidence type="ECO:0000256" key="1">
    <source>
        <dbReference type="SAM" id="Phobius"/>
    </source>
</evidence>
<feature type="transmembrane region" description="Helical" evidence="1">
    <location>
        <begin position="350"/>
        <end position="374"/>
    </location>
</feature>
<reference evidence="2 3" key="1">
    <citation type="journal article" date="2015" name="Int. J. Syst. Evol. Microbiol.">
        <title>Erythrobacter atlanticus sp. nov., a bacterium from ocean sediment able to degrade polycyclic aromatic hydrocarbons.</title>
        <authorList>
            <person name="Zhuang L."/>
            <person name="Liu Y."/>
            <person name="Wang L."/>
            <person name="Wang W."/>
            <person name="Shao Z."/>
        </authorList>
    </citation>
    <scope>NUCLEOTIDE SEQUENCE [LARGE SCALE GENOMIC DNA]</scope>
    <source>
        <strain evidence="3">s21-N3</strain>
    </source>
</reference>
<feature type="transmembrane region" description="Helical" evidence="1">
    <location>
        <begin position="113"/>
        <end position="130"/>
    </location>
</feature>
<sequence>MLRSGENGCTDLKGGRQCAILDLDQGAVSQSDVSIAACDVKQEAAMVTNSDRLALRQDRIRQSPVMLRGGFRPFFLGAASWAVIVLLVWLGFLFRYVSPDLLANPIAWHRHEMVFGFAGAAMAGFALTAVPNWTGRLPIAGTPLAMLAAFWAAARILPFVGSWAANVGPFVDGAFYLALAAILGREIAQSRNRNIPVAAGIALFGFFAAIDGVAQAGLIGVTDLGWRGGYAVIIMMIGLIGGRIIPSFTHNWLAKHGLKGKLSAQTGRYDLILLALTGVALLAYLIAAESGAAGWLLMGAGLGHAIRLMGWQGWRAARDPLVAILHLGYFWLSLGVFLLGWSVLGGVPQVAALHALGAGAMATMILAVMSRATLGHTGRELRADGLTVASYILITIAAVARVLAGFSIGDPQFMLAVAGTGWIGAFGLFCIGYGPKLCAPRIDGRP</sequence>
<proteinExistence type="predicted"/>
<evidence type="ECO:0000313" key="3">
    <source>
        <dbReference type="Proteomes" id="UP000059113"/>
    </source>
</evidence>
<accession>A0A0H4VKD7</accession>
<reference evidence="3" key="2">
    <citation type="submission" date="2015-04" db="EMBL/GenBank/DDBJ databases">
        <title>The complete genome sequence of Erythrobacter sp. s21-N3.</title>
        <authorList>
            <person name="Zhuang L."/>
            <person name="Liu Y."/>
            <person name="Shao Z."/>
        </authorList>
    </citation>
    <scope>NUCLEOTIDE SEQUENCE [LARGE SCALE GENOMIC DNA]</scope>
    <source>
        <strain evidence="3">s21-N3</strain>
    </source>
</reference>
<feature type="transmembrane region" description="Helical" evidence="1">
    <location>
        <begin position="230"/>
        <end position="248"/>
    </location>
</feature>
<gene>
    <name evidence="2" type="ORF">CP97_13280</name>
</gene>
<feature type="transmembrane region" description="Helical" evidence="1">
    <location>
        <begin position="195"/>
        <end position="218"/>
    </location>
</feature>
<keyword evidence="1" id="KW-0812">Transmembrane</keyword>
<organism evidence="2 3">
    <name type="scientific">Aurantiacibacter atlanticus</name>
    <dbReference type="NCBI Taxonomy" id="1648404"/>
    <lineage>
        <taxon>Bacteria</taxon>
        <taxon>Pseudomonadati</taxon>
        <taxon>Pseudomonadota</taxon>
        <taxon>Alphaproteobacteria</taxon>
        <taxon>Sphingomonadales</taxon>
        <taxon>Erythrobacteraceae</taxon>
        <taxon>Aurantiacibacter</taxon>
    </lineage>
</organism>
<feature type="transmembrane region" description="Helical" evidence="1">
    <location>
        <begin position="414"/>
        <end position="435"/>
    </location>
</feature>
<feature type="transmembrane region" description="Helical" evidence="1">
    <location>
        <begin position="163"/>
        <end position="183"/>
    </location>
</feature>
<feature type="transmembrane region" description="Helical" evidence="1">
    <location>
        <begin position="269"/>
        <end position="286"/>
    </location>
</feature>
<keyword evidence="1" id="KW-0472">Membrane</keyword>
<keyword evidence="1" id="KW-1133">Transmembrane helix</keyword>
<dbReference type="AlphaFoldDB" id="A0A0H4VKD7"/>
<name>A0A0H4VKD7_9SPHN</name>
<feature type="transmembrane region" description="Helical" evidence="1">
    <location>
        <begin position="321"/>
        <end position="344"/>
    </location>
</feature>
<dbReference type="InterPro" id="IPR010266">
    <property type="entry name" value="NnrS"/>
</dbReference>
<dbReference type="Proteomes" id="UP000059113">
    <property type="component" value="Chromosome"/>
</dbReference>
<feature type="transmembrane region" description="Helical" evidence="1">
    <location>
        <begin position="292"/>
        <end position="309"/>
    </location>
</feature>
<dbReference type="EMBL" id="CP011310">
    <property type="protein sequence ID" value="AKQ43464.2"/>
    <property type="molecule type" value="Genomic_DNA"/>
</dbReference>